<comment type="similarity">
    <text evidence="2">Belongs to the REXO1/REXO3 family.</text>
</comment>
<dbReference type="PANTHER" id="PTHR12801:SF155">
    <property type="entry name" value="RIBONUCLEASE H70"/>
    <property type="match status" value="1"/>
</dbReference>
<feature type="domain" description="Exonuclease" evidence="8">
    <location>
        <begin position="309"/>
        <end position="469"/>
    </location>
</feature>
<comment type="subcellular location">
    <subcellularLocation>
        <location evidence="1">Nucleus</location>
    </subcellularLocation>
</comment>
<evidence type="ECO:0000256" key="1">
    <source>
        <dbReference type="ARBA" id="ARBA00004123"/>
    </source>
</evidence>
<dbReference type="InterPro" id="IPR036397">
    <property type="entry name" value="RNaseH_sf"/>
</dbReference>
<dbReference type="SUPFAM" id="SSF53098">
    <property type="entry name" value="Ribonuclease H-like"/>
    <property type="match status" value="1"/>
</dbReference>
<evidence type="ECO:0000256" key="6">
    <source>
        <dbReference type="ARBA" id="ARBA00023242"/>
    </source>
</evidence>
<evidence type="ECO:0000313" key="9">
    <source>
        <dbReference type="EMBL" id="QSL65707.1"/>
    </source>
</evidence>
<dbReference type="FunFam" id="3.30.420.10:FF:000019">
    <property type="entry name" value="RNA exonuclease NEF-sp"/>
    <property type="match status" value="1"/>
</dbReference>
<dbReference type="OrthoDB" id="206335at2759"/>
<evidence type="ECO:0000256" key="4">
    <source>
        <dbReference type="ARBA" id="ARBA00022801"/>
    </source>
</evidence>
<evidence type="ECO:0000256" key="2">
    <source>
        <dbReference type="ARBA" id="ARBA00006357"/>
    </source>
</evidence>
<dbReference type="InterPro" id="IPR047021">
    <property type="entry name" value="REXO1/3/4-like"/>
</dbReference>
<keyword evidence="5" id="KW-0269">Exonuclease</keyword>
<evidence type="ECO:0000259" key="8">
    <source>
        <dbReference type="SMART" id="SM00479"/>
    </source>
</evidence>
<keyword evidence="3" id="KW-0540">Nuclease</keyword>
<feature type="region of interest" description="Disordered" evidence="7">
    <location>
        <begin position="48"/>
        <end position="70"/>
    </location>
</feature>
<dbReference type="Gene3D" id="3.30.420.10">
    <property type="entry name" value="Ribonuclease H-like superfamily/Ribonuclease H"/>
    <property type="match status" value="1"/>
</dbReference>
<dbReference type="GO" id="GO:0003676">
    <property type="term" value="F:nucleic acid binding"/>
    <property type="evidence" value="ECO:0007669"/>
    <property type="project" value="InterPro"/>
</dbReference>
<dbReference type="GO" id="GO:0004527">
    <property type="term" value="F:exonuclease activity"/>
    <property type="evidence" value="ECO:0007669"/>
    <property type="project" value="UniProtKB-KW"/>
</dbReference>
<dbReference type="InterPro" id="IPR012337">
    <property type="entry name" value="RNaseH-like_sf"/>
</dbReference>
<organism evidence="9 10">
    <name type="scientific">Pneumocystis wakefieldiae</name>
    <dbReference type="NCBI Taxonomy" id="38082"/>
    <lineage>
        <taxon>Eukaryota</taxon>
        <taxon>Fungi</taxon>
        <taxon>Dikarya</taxon>
        <taxon>Ascomycota</taxon>
        <taxon>Taphrinomycotina</taxon>
        <taxon>Pneumocystomycetes</taxon>
        <taxon>Pneumocystaceae</taxon>
        <taxon>Pneumocystis</taxon>
    </lineage>
</organism>
<sequence>MSRLVKASTTSINKNKGKKSIFNGFPIKNFDISFWKKYIKIPSNSMNEESIQECEKKTSEKRKRNHIKSEDLDRNQDISLVMNDHNPFKVLINDENTMPVVLENIESGKRSKKESKKKKHPTLRIENMSPERYIGIGDLRDLVLWVIGNTSAPSWIAIKNKSSIKKIVVLLIPGLDPTLFNLDTGYVLTNSPVPLEQCCPDILQNFKQIFSYVIPTRTPGEKYKVHSPISSFLQCPLSNAEKISQSEKLKSKIQKKYSPENYLMSYSELVERNYPLHSIFPDSKPLPSDWKETPIPENFENSLDSKERKILALDCEMCKTENGPELTRVTLVDWNSQIICDELVKPDSPIVDYLTQYSGITEERLSNITTRITDVQEILLKLIDKNTIIVGHSLEWDFRSLKFAHPYIIDTSSIFQHTRGPPYKPGLKWLAHKWLKREIQKENALGHDSVEDALTCIDLLKLKLKNGPEFGLFNIDNESIFSKLEKCDETKKCAVIDYGGPGQWYRNSLKTFVSSSSDDEILQGVLKNINSHDFIWARFRELEYSLGWVENSLAKNIESVDDAFMKLNERVYKLYRHLPKYTILLIYSGTGDPRDMLKFNSKRNAFNIEFKTKKWEDCENKWDDDDNEKLALATNKARRGISFITLK</sequence>
<evidence type="ECO:0000256" key="5">
    <source>
        <dbReference type="ARBA" id="ARBA00022839"/>
    </source>
</evidence>
<dbReference type="PANTHER" id="PTHR12801">
    <property type="entry name" value="RNA EXONUCLEASE REXO1 / RECO3 FAMILY MEMBER-RELATED"/>
    <property type="match status" value="1"/>
</dbReference>
<proteinExistence type="inferred from homology"/>
<keyword evidence="6" id="KW-0539">Nucleus</keyword>
<name>A0A899GAV3_9ASCO</name>
<accession>A0A899GAV3</accession>
<keyword evidence="10" id="KW-1185">Reference proteome</keyword>
<evidence type="ECO:0000256" key="7">
    <source>
        <dbReference type="SAM" id="MobiDB-lite"/>
    </source>
</evidence>
<evidence type="ECO:0000256" key="3">
    <source>
        <dbReference type="ARBA" id="ARBA00022722"/>
    </source>
</evidence>
<keyword evidence="4" id="KW-0378">Hydrolase</keyword>
<dbReference type="EMBL" id="CP054538">
    <property type="protein sequence ID" value="QSL65707.1"/>
    <property type="molecule type" value="Genomic_DNA"/>
</dbReference>
<dbReference type="Pfam" id="PF00929">
    <property type="entry name" value="RNase_T"/>
    <property type="match status" value="1"/>
</dbReference>
<dbReference type="InterPro" id="IPR013520">
    <property type="entry name" value="Ribonucl_H"/>
</dbReference>
<dbReference type="Proteomes" id="UP000663699">
    <property type="component" value="Chromosome 7"/>
</dbReference>
<dbReference type="InterPro" id="IPR034922">
    <property type="entry name" value="REX1-like_exo"/>
</dbReference>
<dbReference type="SMART" id="SM00479">
    <property type="entry name" value="EXOIII"/>
    <property type="match status" value="1"/>
</dbReference>
<reference evidence="9" key="1">
    <citation type="submission" date="2020-06" db="EMBL/GenBank/DDBJ databases">
        <title>Genomes of multiple members of Pneumocystis genus reveal paths to human pathogen Pneumocystis jirovecii.</title>
        <authorList>
            <person name="Cisse O.H."/>
            <person name="Ma L."/>
            <person name="Dekker J."/>
            <person name="Khil P."/>
            <person name="Jo J."/>
            <person name="Brenchley J."/>
            <person name="Blair R."/>
            <person name="Pahar B."/>
            <person name="Chabe M."/>
            <person name="Van Rompay K.A."/>
            <person name="Keesler R."/>
            <person name="Sukura A."/>
            <person name="Hirsch V."/>
            <person name="Kutty G."/>
            <person name="Liu Y."/>
            <person name="Peng L."/>
            <person name="Chen J."/>
            <person name="Song J."/>
            <person name="Weissenbacher-Lang C."/>
            <person name="Xu J."/>
            <person name="Upham N.S."/>
            <person name="Stajich J.E."/>
            <person name="Cuomo C.A."/>
            <person name="Cushion M.T."/>
            <person name="Kovacs J.A."/>
        </authorList>
    </citation>
    <scope>NUCLEOTIDE SEQUENCE</scope>
    <source>
        <strain evidence="9">2A</strain>
    </source>
</reference>
<dbReference type="GO" id="GO:0005634">
    <property type="term" value="C:nucleus"/>
    <property type="evidence" value="ECO:0007669"/>
    <property type="project" value="UniProtKB-SubCell"/>
</dbReference>
<protein>
    <recommendedName>
        <fullName evidence="8">Exonuclease domain-containing protein</fullName>
    </recommendedName>
</protein>
<dbReference type="CDD" id="cd06145">
    <property type="entry name" value="REX1_like"/>
    <property type="match status" value="1"/>
</dbReference>
<gene>
    <name evidence="9" type="ORF">MERGE_003020</name>
</gene>
<dbReference type="AlphaFoldDB" id="A0A899GAV3"/>
<evidence type="ECO:0000313" key="10">
    <source>
        <dbReference type="Proteomes" id="UP000663699"/>
    </source>
</evidence>